<feature type="transmembrane region" description="Helical" evidence="18">
    <location>
        <begin position="79"/>
        <end position="99"/>
    </location>
</feature>
<evidence type="ECO:0000256" key="6">
    <source>
        <dbReference type="ARBA" id="ARBA00022753"/>
    </source>
</evidence>
<keyword evidence="11" id="KW-0458">Lysosome</keyword>
<evidence type="ECO:0000256" key="1">
    <source>
        <dbReference type="ARBA" id="ARBA00004156"/>
    </source>
</evidence>
<evidence type="ECO:0000256" key="8">
    <source>
        <dbReference type="ARBA" id="ARBA00023015"/>
    </source>
</evidence>
<evidence type="ECO:0000256" key="7">
    <source>
        <dbReference type="ARBA" id="ARBA00022989"/>
    </source>
</evidence>
<evidence type="ECO:0000256" key="2">
    <source>
        <dbReference type="ARBA" id="ARBA00004656"/>
    </source>
</evidence>
<feature type="region of interest" description="Disordered" evidence="17">
    <location>
        <begin position="498"/>
        <end position="543"/>
    </location>
</feature>
<evidence type="ECO:0000256" key="10">
    <source>
        <dbReference type="ARBA" id="ARBA00023163"/>
    </source>
</evidence>
<feature type="region of interest" description="Disordered" evidence="17">
    <location>
        <begin position="402"/>
        <end position="421"/>
    </location>
</feature>
<evidence type="ECO:0000256" key="3">
    <source>
        <dbReference type="ARBA" id="ARBA00006655"/>
    </source>
</evidence>
<evidence type="ECO:0000256" key="19">
    <source>
        <dbReference type="SAM" id="SignalP"/>
    </source>
</evidence>
<evidence type="ECO:0000256" key="13">
    <source>
        <dbReference type="ARBA" id="ARBA00035628"/>
    </source>
</evidence>
<accession>A0ABR1AJ87</accession>
<keyword evidence="7 18" id="KW-1133">Transmembrane helix</keyword>
<evidence type="ECO:0000313" key="21">
    <source>
        <dbReference type="Proteomes" id="UP001359485"/>
    </source>
</evidence>
<evidence type="ECO:0000256" key="18">
    <source>
        <dbReference type="SAM" id="Phobius"/>
    </source>
</evidence>
<evidence type="ECO:0000256" key="14">
    <source>
        <dbReference type="ARBA" id="ARBA00035708"/>
    </source>
</evidence>
<dbReference type="EMBL" id="JAWJWF010000048">
    <property type="protein sequence ID" value="KAK6620424.1"/>
    <property type="molecule type" value="Genomic_DNA"/>
</dbReference>
<comment type="subcellular location">
    <subcellularLocation>
        <location evidence="1">Cytoplasmic vesicle membrane</location>
    </subcellularLocation>
    <subcellularLocation>
        <location evidence="16">Endomembrane system</location>
        <topology evidence="16">Single-pass type I membrane protein</topology>
    </subcellularLocation>
    <subcellularLocation>
        <location evidence="13">Late endosome membrane</location>
        <topology evidence="13">Single-pass membrane protein</topology>
    </subcellularLocation>
    <subcellularLocation>
        <location evidence="2">Lysosome membrane</location>
    </subcellularLocation>
</comment>
<dbReference type="PANTHER" id="PTHR14971:SF2">
    <property type="entry name" value="VESICULAR, OVEREXPRESSED IN CANCER, PROSURVIVAL PROTEIN 1"/>
    <property type="match status" value="1"/>
</dbReference>
<proteinExistence type="inferred from homology"/>
<keyword evidence="4 18" id="KW-0812">Transmembrane</keyword>
<keyword evidence="10" id="KW-0804">Transcription</keyword>
<evidence type="ECO:0000256" key="9">
    <source>
        <dbReference type="ARBA" id="ARBA00023136"/>
    </source>
</evidence>
<feature type="compositionally biased region" description="Acidic residues" evidence="17">
    <location>
        <begin position="507"/>
        <end position="517"/>
    </location>
</feature>
<evidence type="ECO:0000256" key="11">
    <source>
        <dbReference type="ARBA" id="ARBA00023228"/>
    </source>
</evidence>
<evidence type="ECO:0000256" key="5">
    <source>
        <dbReference type="ARBA" id="ARBA00022729"/>
    </source>
</evidence>
<evidence type="ECO:0000256" key="17">
    <source>
        <dbReference type="SAM" id="MobiDB-lite"/>
    </source>
</evidence>
<comment type="caution">
    <text evidence="20">The sequence shown here is derived from an EMBL/GenBank/DDBJ whole genome shotgun (WGS) entry which is preliminary data.</text>
</comment>
<feature type="compositionally biased region" description="Polar residues" evidence="17">
    <location>
        <begin position="298"/>
        <end position="308"/>
    </location>
</feature>
<dbReference type="PANTHER" id="PTHR14971">
    <property type="entry name" value="VESICULAR, OVEREXPRESSED IN CANCER, PROSURVIVAL PROTEIN 1"/>
    <property type="match status" value="1"/>
</dbReference>
<feature type="chain" id="PRO_5047128006" description="WW domain binding protein VOPP1" evidence="19">
    <location>
        <begin position="28"/>
        <end position="621"/>
    </location>
</feature>
<name>A0ABR1AJ87_POLSC</name>
<keyword evidence="21" id="KW-1185">Reference proteome</keyword>
<comment type="similarity">
    <text evidence="3">Belongs to the VOPP1/ECOP family.</text>
</comment>
<evidence type="ECO:0000256" key="12">
    <source>
        <dbReference type="ARBA" id="ARBA00023329"/>
    </source>
</evidence>
<reference evidence="20 21" key="1">
    <citation type="submission" date="2023-09" db="EMBL/GenBank/DDBJ databases">
        <title>Genomes of two closely related lineages of the louse Polyplax serrata with different host specificities.</title>
        <authorList>
            <person name="Martinu J."/>
            <person name="Tarabai H."/>
            <person name="Stefka J."/>
            <person name="Hypsa V."/>
        </authorList>
    </citation>
    <scope>NUCLEOTIDE SEQUENCE [LARGE SCALE GENOMIC DNA]</scope>
    <source>
        <strain evidence="20">98ZLc_SE</strain>
    </source>
</reference>
<keyword evidence="9 18" id="KW-0472">Membrane</keyword>
<feature type="compositionally biased region" description="Acidic residues" evidence="17">
    <location>
        <begin position="609"/>
        <end position="621"/>
    </location>
</feature>
<organism evidence="20 21">
    <name type="scientific">Polyplax serrata</name>
    <name type="common">Common mouse louse</name>
    <dbReference type="NCBI Taxonomy" id="468196"/>
    <lineage>
        <taxon>Eukaryota</taxon>
        <taxon>Metazoa</taxon>
        <taxon>Ecdysozoa</taxon>
        <taxon>Arthropoda</taxon>
        <taxon>Hexapoda</taxon>
        <taxon>Insecta</taxon>
        <taxon>Pterygota</taxon>
        <taxon>Neoptera</taxon>
        <taxon>Paraneoptera</taxon>
        <taxon>Psocodea</taxon>
        <taxon>Troctomorpha</taxon>
        <taxon>Phthiraptera</taxon>
        <taxon>Anoplura</taxon>
        <taxon>Polyplacidae</taxon>
        <taxon>Polyplax</taxon>
    </lineage>
</organism>
<feature type="compositionally biased region" description="Basic and acidic residues" evidence="17">
    <location>
        <begin position="594"/>
        <end position="606"/>
    </location>
</feature>
<feature type="signal peptide" evidence="19">
    <location>
        <begin position="1"/>
        <end position="27"/>
    </location>
</feature>
<evidence type="ECO:0000256" key="15">
    <source>
        <dbReference type="ARBA" id="ARBA00035715"/>
    </source>
</evidence>
<dbReference type="InterPro" id="IPR026229">
    <property type="entry name" value="VOPP1"/>
</dbReference>
<dbReference type="Proteomes" id="UP001359485">
    <property type="component" value="Unassembled WGS sequence"/>
</dbReference>
<evidence type="ECO:0000256" key="16">
    <source>
        <dbReference type="ARBA" id="ARBA00046288"/>
    </source>
</evidence>
<keyword evidence="6" id="KW-0967">Endosome</keyword>
<keyword evidence="5 19" id="KW-0732">Signal</keyword>
<protein>
    <recommendedName>
        <fullName evidence="14">WW domain binding protein VOPP1</fullName>
    </recommendedName>
    <alternativeName>
        <fullName evidence="15">Vesicular, overexpressed in cancer, prosurvival protein 1</fullName>
    </alternativeName>
</protein>
<feature type="region of interest" description="Disordered" evidence="17">
    <location>
        <begin position="587"/>
        <end position="621"/>
    </location>
</feature>
<gene>
    <name evidence="20" type="ORF">RUM44_006825</name>
</gene>
<keyword evidence="8" id="KW-0805">Transcription regulation</keyword>
<feature type="region of interest" description="Disordered" evidence="17">
    <location>
        <begin position="443"/>
        <end position="463"/>
    </location>
</feature>
<evidence type="ECO:0000256" key="4">
    <source>
        <dbReference type="ARBA" id="ARBA00022692"/>
    </source>
</evidence>
<feature type="region of interest" description="Disordered" evidence="17">
    <location>
        <begin position="298"/>
        <end position="333"/>
    </location>
</feature>
<keyword evidence="12" id="KW-0968">Cytoplasmic vesicle</keyword>
<evidence type="ECO:0000313" key="20">
    <source>
        <dbReference type="EMBL" id="KAK6620424.1"/>
    </source>
</evidence>
<sequence length="621" mass="69374">MLLFRFLRDYFNLRALAIVILAGKVNSKFCNGGHICSPPKECCPLGCCLVFASPGYRPTKSQSSETTSSMSNFLLWNHWLFWILLVLLLLIFLCGCGLWKKRQLLSSRLYRRTSRNDEERSEFDSTGSCYPPPQYSRCSSFHYAPPPYTEVTAKPDLYPLVISYKSDNAKFGDNCVMVQYFRNYVVHPTLGATGNAIESLGSSFFTQSAQESDSNFPPSYEESRIGERHLTELEPVDSGSSQRGQTVLQRQIFRNGDNRQLNNELPQIVIGNIQQAIQKASAAVNETQIVKSNLPDTFKSSKGFQNPMTALRGNSAPKERKKSKEMDRPRHLSLSTFKRINKSILLSSSSDSIISGDRSHSAHQYTSDVILAQPQSYCESNSDLHYDSTDVLNNSSHFRVDSYSSEDNLSQPRGSLQDFVSSDGLSHSQFSNLEANNFSTSSEVSSLQGCGSPDSPPRAISPTGEFRNLLHKIQQLPKQRDSVKPLGTKSFEFLSVQQETSGSENSIADDEVHETEESEKSSLLTLGAVSVKPKQKRPQNFPSRSKTFYIPFYYPGQYNSKPSTSAPVTPISSFPSPSFSFHLATSSSKLGSKKHLENKTTDDRLLLQEAEEENQSNDELL</sequence>